<sequence>MGLINSTTDPSRDDTEAQIQDPILKPDPSQSPIQNITSDSNKVAFDIDEDQFRMLQLMSQHFDNSLVNSQHGFRDGLSVQTNLSNFITDLMVEVDKGNEIDVIYTDFSSAFDKVDHIIVLNKLSQCGIGPCLLKWIESYLHQRPQTVVVNGFESAEYIARSGVPQG</sequence>
<reference evidence="1" key="1">
    <citation type="submission" date="2022-03" db="EMBL/GenBank/DDBJ databases">
        <authorList>
            <person name="Tunstrom K."/>
        </authorList>
    </citation>
    <scope>NUCLEOTIDE SEQUENCE</scope>
</reference>
<dbReference type="Proteomes" id="UP001153954">
    <property type="component" value="Unassembled WGS sequence"/>
</dbReference>
<dbReference type="GO" id="GO:0071897">
    <property type="term" value="P:DNA biosynthetic process"/>
    <property type="evidence" value="ECO:0007669"/>
    <property type="project" value="UniProtKB-ARBA"/>
</dbReference>
<gene>
    <name evidence="1" type="ORF">EEDITHA_LOCUS11065</name>
</gene>
<keyword evidence="2" id="KW-1185">Reference proteome</keyword>
<dbReference type="PANTHER" id="PTHR33332">
    <property type="entry name" value="REVERSE TRANSCRIPTASE DOMAIN-CONTAINING PROTEIN"/>
    <property type="match status" value="1"/>
</dbReference>
<dbReference type="EMBL" id="CAKOGL010000015">
    <property type="protein sequence ID" value="CAH2095635.1"/>
    <property type="molecule type" value="Genomic_DNA"/>
</dbReference>
<evidence type="ECO:0008006" key="3">
    <source>
        <dbReference type="Google" id="ProtNLM"/>
    </source>
</evidence>
<proteinExistence type="predicted"/>
<dbReference type="InterPro" id="IPR043502">
    <property type="entry name" value="DNA/RNA_pol_sf"/>
</dbReference>
<comment type="caution">
    <text evidence="1">The sequence shown here is derived from an EMBL/GenBank/DDBJ whole genome shotgun (WGS) entry which is preliminary data.</text>
</comment>
<dbReference type="SUPFAM" id="SSF56672">
    <property type="entry name" value="DNA/RNA polymerases"/>
    <property type="match status" value="1"/>
</dbReference>
<name>A0AAU9U8K6_EUPED</name>
<dbReference type="AlphaFoldDB" id="A0AAU9U8K6"/>
<protein>
    <recommendedName>
        <fullName evidence="3">Reverse transcriptase domain-containing protein</fullName>
    </recommendedName>
</protein>
<evidence type="ECO:0000313" key="1">
    <source>
        <dbReference type="EMBL" id="CAH2095635.1"/>
    </source>
</evidence>
<organism evidence="1 2">
    <name type="scientific">Euphydryas editha</name>
    <name type="common">Edith's checkerspot</name>
    <dbReference type="NCBI Taxonomy" id="104508"/>
    <lineage>
        <taxon>Eukaryota</taxon>
        <taxon>Metazoa</taxon>
        <taxon>Ecdysozoa</taxon>
        <taxon>Arthropoda</taxon>
        <taxon>Hexapoda</taxon>
        <taxon>Insecta</taxon>
        <taxon>Pterygota</taxon>
        <taxon>Neoptera</taxon>
        <taxon>Endopterygota</taxon>
        <taxon>Lepidoptera</taxon>
        <taxon>Glossata</taxon>
        <taxon>Ditrysia</taxon>
        <taxon>Papilionoidea</taxon>
        <taxon>Nymphalidae</taxon>
        <taxon>Nymphalinae</taxon>
        <taxon>Euphydryas</taxon>
    </lineage>
</organism>
<accession>A0AAU9U8K6</accession>
<evidence type="ECO:0000313" key="2">
    <source>
        <dbReference type="Proteomes" id="UP001153954"/>
    </source>
</evidence>